<dbReference type="Proteomes" id="UP000000267">
    <property type="component" value="Unassembled WGS sequence"/>
</dbReference>
<dbReference type="KEGG" id="vpo:Kpol_1025p29"/>
<keyword evidence="2" id="KW-0812">Transmembrane</keyword>
<feature type="transmembrane region" description="Helical" evidence="2">
    <location>
        <begin position="91"/>
        <end position="113"/>
    </location>
</feature>
<keyword evidence="4" id="KW-1185">Reference proteome</keyword>
<dbReference type="eggNOG" id="ENOG502RXX6">
    <property type="taxonomic scope" value="Eukaryota"/>
</dbReference>
<dbReference type="AlphaFoldDB" id="A7TKV4"/>
<feature type="transmembrane region" description="Helical" evidence="2">
    <location>
        <begin position="134"/>
        <end position="157"/>
    </location>
</feature>
<keyword evidence="2" id="KW-0472">Membrane</keyword>
<feature type="compositionally biased region" description="Low complexity" evidence="1">
    <location>
        <begin position="294"/>
        <end position="333"/>
    </location>
</feature>
<dbReference type="InParanoid" id="A7TKV4"/>
<dbReference type="PhylomeDB" id="A7TKV4"/>
<dbReference type="Pfam" id="PF13430">
    <property type="entry name" value="DUF4112"/>
    <property type="match status" value="1"/>
</dbReference>
<feature type="region of interest" description="Disordered" evidence="1">
    <location>
        <begin position="287"/>
        <end position="362"/>
    </location>
</feature>
<protein>
    <submittedName>
        <fullName evidence="3">Uncharacterized protein</fullName>
    </submittedName>
</protein>
<name>A7TKV4_VANPO</name>
<dbReference type="HOGENOM" id="CLU_765478_0_0_1"/>
<dbReference type="PANTHER" id="PTHR35519:SF1">
    <property type="entry name" value="YALI0C06193P"/>
    <property type="match status" value="1"/>
</dbReference>
<evidence type="ECO:0000256" key="2">
    <source>
        <dbReference type="SAM" id="Phobius"/>
    </source>
</evidence>
<dbReference type="FunCoup" id="A7TKV4">
    <property type="interactions" value="55"/>
</dbReference>
<organism evidence="4">
    <name type="scientific">Vanderwaltozyma polyspora (strain ATCC 22028 / DSM 70294 / BCRC 21397 / CBS 2163 / NBRC 10782 / NRRL Y-8283 / UCD 57-17)</name>
    <name type="common">Kluyveromyces polysporus</name>
    <dbReference type="NCBI Taxonomy" id="436907"/>
    <lineage>
        <taxon>Eukaryota</taxon>
        <taxon>Fungi</taxon>
        <taxon>Dikarya</taxon>
        <taxon>Ascomycota</taxon>
        <taxon>Saccharomycotina</taxon>
        <taxon>Saccharomycetes</taxon>
        <taxon>Saccharomycetales</taxon>
        <taxon>Saccharomycetaceae</taxon>
        <taxon>Vanderwaltozyma</taxon>
    </lineage>
</organism>
<keyword evidence="2" id="KW-1133">Transmembrane helix</keyword>
<dbReference type="InterPro" id="IPR025187">
    <property type="entry name" value="DUF4112"/>
</dbReference>
<feature type="compositionally biased region" description="Basic and acidic residues" evidence="1">
    <location>
        <begin position="216"/>
        <end position="246"/>
    </location>
</feature>
<reference evidence="3 4" key="1">
    <citation type="journal article" date="2007" name="Proc. Natl. Acad. Sci. U.S.A.">
        <title>Independent sorting-out of thousands of duplicated gene pairs in two yeast species descended from a whole-genome duplication.</title>
        <authorList>
            <person name="Scannell D.R."/>
            <person name="Frank A.C."/>
            <person name="Conant G.C."/>
            <person name="Byrne K.P."/>
            <person name="Woolfit M."/>
            <person name="Wolfe K.H."/>
        </authorList>
    </citation>
    <scope>NUCLEOTIDE SEQUENCE [LARGE SCALE GENOMIC DNA]</scope>
    <source>
        <strain evidence="4">ATCC 22028 / DSM 70294 / BCRC 21397 / CBS 2163 / NBRC 10782 / NRRL Y-8283 / UCD 57-17</strain>
    </source>
</reference>
<dbReference type="OMA" id="REGTHEQ"/>
<feature type="region of interest" description="Disordered" evidence="1">
    <location>
        <begin position="182"/>
        <end position="272"/>
    </location>
</feature>
<dbReference type="RefSeq" id="XP_001644967.1">
    <property type="nucleotide sequence ID" value="XM_001644917.1"/>
</dbReference>
<evidence type="ECO:0000313" key="4">
    <source>
        <dbReference type="Proteomes" id="UP000000267"/>
    </source>
</evidence>
<feature type="compositionally biased region" description="Pro residues" evidence="1">
    <location>
        <begin position="334"/>
        <end position="344"/>
    </location>
</feature>
<dbReference type="EMBL" id="DS480410">
    <property type="protein sequence ID" value="EDO17109.1"/>
    <property type="molecule type" value="Genomic_DNA"/>
</dbReference>
<evidence type="ECO:0000256" key="1">
    <source>
        <dbReference type="SAM" id="MobiDB-lite"/>
    </source>
</evidence>
<dbReference type="GeneID" id="5545302"/>
<gene>
    <name evidence="3" type="ORF">Kpol_1025p29</name>
</gene>
<feature type="compositionally biased region" description="Low complexity" evidence="1">
    <location>
        <begin position="345"/>
        <end position="362"/>
    </location>
</feature>
<sequence>MSGFIQSTIEGFIQDAAIDYGNEYAGEHFQPTKDPFYEELINPKTGEKEQIKRKLPEGYFTKQETKDWKKIRDKAWIHDRSICGCCCWTDFVGWAPIVSILPIIGPALMYSVHKKLIQLADKKFHLSAELKVKMYSNIGVDLAISLIPILGSIFSWMNACSTRNAAMIYNFIVQRAMEQRKRQEVQEHAQNQTRQSPSQPPPLTSSQNSRRPQVRNNRDAEHMQKERRRQDQERFQGSQHRNENQRRTQQGQPNTRRYEQDRPNPISHDQDQQFLDEQARELQRYEQEMHDRQLQQQLQHQHQQQQQQLHQQQQFQEQQQYQMHQMQAQQRNQPPYPVNQPPYPVSQNYYHNSNNNQQYSTR</sequence>
<evidence type="ECO:0000313" key="3">
    <source>
        <dbReference type="EMBL" id="EDO17109.1"/>
    </source>
</evidence>
<proteinExistence type="predicted"/>
<accession>A7TKV4</accession>
<dbReference type="PANTHER" id="PTHR35519">
    <property type="entry name" value="MEMBRANE PROTEINS"/>
    <property type="match status" value="1"/>
</dbReference>
<dbReference type="OrthoDB" id="2103474at2759"/>